<dbReference type="EMBL" id="JAUEPP010000002">
    <property type="protein sequence ID" value="KAK3350571.1"/>
    <property type="molecule type" value="Genomic_DNA"/>
</dbReference>
<accession>A0AAE0JJT8</accession>
<gene>
    <name evidence="1" type="ORF">B0H65DRAFT_545682</name>
</gene>
<evidence type="ECO:0000313" key="2">
    <source>
        <dbReference type="Proteomes" id="UP001278500"/>
    </source>
</evidence>
<proteinExistence type="predicted"/>
<keyword evidence="2" id="KW-1185">Reference proteome</keyword>
<sequence length="84" mass="8768">MATQWMCCQCKSTGRTGDHCDRVLQQASASSVSAPFTSPSSSSSTMNVTSAFKAAAAEETEGQKTDQQETKDCGANYAADGCCL</sequence>
<reference evidence="1" key="2">
    <citation type="submission" date="2023-06" db="EMBL/GenBank/DDBJ databases">
        <authorList>
            <consortium name="Lawrence Berkeley National Laboratory"/>
            <person name="Haridas S."/>
            <person name="Hensen N."/>
            <person name="Bonometti L."/>
            <person name="Westerberg I."/>
            <person name="Brannstrom I.O."/>
            <person name="Guillou S."/>
            <person name="Cros-Aarteil S."/>
            <person name="Calhoun S."/>
            <person name="Kuo A."/>
            <person name="Mondo S."/>
            <person name="Pangilinan J."/>
            <person name="Riley R."/>
            <person name="Labutti K."/>
            <person name="Andreopoulos B."/>
            <person name="Lipzen A."/>
            <person name="Chen C."/>
            <person name="Yanf M."/>
            <person name="Daum C."/>
            <person name="Ng V."/>
            <person name="Clum A."/>
            <person name="Steindorff A."/>
            <person name="Ohm R."/>
            <person name="Martin F."/>
            <person name="Silar P."/>
            <person name="Natvig D."/>
            <person name="Lalanne C."/>
            <person name="Gautier V."/>
            <person name="Ament-Velasquez S.L."/>
            <person name="Kruys A."/>
            <person name="Hutchinson M.I."/>
            <person name="Powell A.J."/>
            <person name="Barry K."/>
            <person name="Miller A.N."/>
            <person name="Grigoriev I.V."/>
            <person name="Debuchy R."/>
            <person name="Gladieux P."/>
            <person name="Thoren M.H."/>
            <person name="Johannesson H."/>
        </authorList>
    </citation>
    <scope>NUCLEOTIDE SEQUENCE</scope>
    <source>
        <strain evidence="1">CBS 560.94</strain>
    </source>
</reference>
<dbReference type="AlphaFoldDB" id="A0AAE0JJT8"/>
<comment type="caution">
    <text evidence="1">The sequence shown here is derived from an EMBL/GenBank/DDBJ whole genome shotgun (WGS) entry which is preliminary data.</text>
</comment>
<reference evidence="1" key="1">
    <citation type="journal article" date="2023" name="Mol. Phylogenet. Evol.">
        <title>Genome-scale phylogeny and comparative genomics of the fungal order Sordariales.</title>
        <authorList>
            <person name="Hensen N."/>
            <person name="Bonometti L."/>
            <person name="Westerberg I."/>
            <person name="Brannstrom I.O."/>
            <person name="Guillou S."/>
            <person name="Cros-Aarteil S."/>
            <person name="Calhoun S."/>
            <person name="Haridas S."/>
            <person name="Kuo A."/>
            <person name="Mondo S."/>
            <person name="Pangilinan J."/>
            <person name="Riley R."/>
            <person name="LaButti K."/>
            <person name="Andreopoulos B."/>
            <person name="Lipzen A."/>
            <person name="Chen C."/>
            <person name="Yan M."/>
            <person name="Daum C."/>
            <person name="Ng V."/>
            <person name="Clum A."/>
            <person name="Steindorff A."/>
            <person name="Ohm R.A."/>
            <person name="Martin F."/>
            <person name="Silar P."/>
            <person name="Natvig D.O."/>
            <person name="Lalanne C."/>
            <person name="Gautier V."/>
            <person name="Ament-Velasquez S.L."/>
            <person name="Kruys A."/>
            <person name="Hutchinson M.I."/>
            <person name="Powell A.J."/>
            <person name="Barry K."/>
            <person name="Miller A.N."/>
            <person name="Grigoriev I.V."/>
            <person name="Debuchy R."/>
            <person name="Gladieux P."/>
            <person name="Hiltunen Thoren M."/>
            <person name="Johannesson H."/>
        </authorList>
    </citation>
    <scope>NUCLEOTIDE SEQUENCE</scope>
    <source>
        <strain evidence="1">CBS 560.94</strain>
    </source>
</reference>
<dbReference type="RefSeq" id="XP_062683866.1">
    <property type="nucleotide sequence ID" value="XM_062829401.1"/>
</dbReference>
<name>A0AAE0JJT8_9PEZI</name>
<protein>
    <submittedName>
        <fullName evidence="1">Uncharacterized protein</fullName>
    </submittedName>
</protein>
<organism evidence="1 2">
    <name type="scientific">Neurospora tetraspora</name>
    <dbReference type="NCBI Taxonomy" id="94610"/>
    <lineage>
        <taxon>Eukaryota</taxon>
        <taxon>Fungi</taxon>
        <taxon>Dikarya</taxon>
        <taxon>Ascomycota</taxon>
        <taxon>Pezizomycotina</taxon>
        <taxon>Sordariomycetes</taxon>
        <taxon>Sordariomycetidae</taxon>
        <taxon>Sordariales</taxon>
        <taxon>Sordariaceae</taxon>
        <taxon>Neurospora</taxon>
    </lineage>
</organism>
<dbReference type="Proteomes" id="UP001278500">
    <property type="component" value="Unassembled WGS sequence"/>
</dbReference>
<dbReference type="GeneID" id="87866555"/>
<evidence type="ECO:0000313" key="1">
    <source>
        <dbReference type="EMBL" id="KAK3350571.1"/>
    </source>
</evidence>